<organism evidence="1 2">
    <name type="scientific">Trypanosoma theileri</name>
    <dbReference type="NCBI Taxonomy" id="67003"/>
    <lineage>
        <taxon>Eukaryota</taxon>
        <taxon>Discoba</taxon>
        <taxon>Euglenozoa</taxon>
        <taxon>Kinetoplastea</taxon>
        <taxon>Metakinetoplastina</taxon>
        <taxon>Trypanosomatida</taxon>
        <taxon>Trypanosomatidae</taxon>
        <taxon>Trypanosoma</taxon>
    </lineage>
</organism>
<proteinExistence type="predicted"/>
<dbReference type="EMBL" id="NBCO01000019">
    <property type="protein sequence ID" value="ORC87863.1"/>
    <property type="molecule type" value="Genomic_DNA"/>
</dbReference>
<dbReference type="VEuPathDB" id="TriTrypDB:TM35_000191070"/>
<protein>
    <submittedName>
        <fullName evidence="1">Uncharacterized protein</fullName>
    </submittedName>
</protein>
<sequence length="298" mass="33467">MACVVDHHTLTVNDSETTAIVTKEPAELPPLPQNHHYYQPEHLQEKNEEGEEEEAAKEKTRYTGRNVFTFSHASIHPNAAAARAFLDAHIPQPRTDMDTQRANVQQHHLERLHAFVERSELRNVLGDAERVVGLKSLVRLAAETDLHHAGRCQYPPDVQQFMRRTWQALLLQVDAHFAAAPPTADRSREALENISGLGVWFTGNMSLPLRRHAVRIPAPDGTMQDAIAIGIAAFTYSSYVMEARRQAQTATLAELDRLSKRLNVKLCFLPPLVLPEEAPRDLQEATLTDNIDASQNEM</sequence>
<dbReference type="OrthoDB" id="270452at2759"/>
<comment type="caution">
    <text evidence="1">The sequence shown here is derived from an EMBL/GenBank/DDBJ whole genome shotgun (WGS) entry which is preliminary data.</text>
</comment>
<reference evidence="1 2" key="1">
    <citation type="submission" date="2017-03" db="EMBL/GenBank/DDBJ databases">
        <title>An alternative strategy for trypanosome survival in the mammalian bloodstream revealed through genome and transcriptome analysis of the ubiquitous bovine parasite Trypanosoma (Megatrypanum) theileri.</title>
        <authorList>
            <person name="Kelly S."/>
            <person name="Ivens A."/>
            <person name="Mott A."/>
            <person name="O'Neill E."/>
            <person name="Emms D."/>
            <person name="Macleod O."/>
            <person name="Voorheis P."/>
            <person name="Matthews J."/>
            <person name="Matthews K."/>
            <person name="Carrington M."/>
        </authorList>
    </citation>
    <scope>NUCLEOTIDE SEQUENCE [LARGE SCALE GENOMIC DNA]</scope>
    <source>
        <strain evidence="1">Edinburgh</strain>
    </source>
</reference>
<dbReference type="RefSeq" id="XP_028881929.1">
    <property type="nucleotide sequence ID" value="XM_029026605.1"/>
</dbReference>
<evidence type="ECO:0000313" key="2">
    <source>
        <dbReference type="Proteomes" id="UP000192257"/>
    </source>
</evidence>
<accession>A0A1X0NTR1</accession>
<keyword evidence="2" id="KW-1185">Reference proteome</keyword>
<evidence type="ECO:0000313" key="1">
    <source>
        <dbReference type="EMBL" id="ORC87863.1"/>
    </source>
</evidence>
<name>A0A1X0NTR1_9TRYP</name>
<gene>
    <name evidence="1" type="ORF">TM35_000191070</name>
</gene>
<dbReference type="Proteomes" id="UP000192257">
    <property type="component" value="Unassembled WGS sequence"/>
</dbReference>
<dbReference type="GeneID" id="39986385"/>
<dbReference type="AlphaFoldDB" id="A0A1X0NTR1"/>